<accession>A0A8C8W3I5</accession>
<reference evidence="1 2" key="1">
    <citation type="submission" date="2018-10" db="EMBL/GenBank/DDBJ databases">
        <title>Improved assembly of the deer mouse Peromyscus maniculatus genome.</title>
        <authorList>
            <person name="Lassance J.-M."/>
            <person name="Hoekstra H.E."/>
        </authorList>
    </citation>
    <scope>NUCLEOTIDE SEQUENCE [LARGE SCALE GENOMIC DNA]</scope>
</reference>
<sequence length="108" mass="11573">VSCVHPSVPGFYTQHVSALFFKIQCPVSCDSSSIWIETEDEVSTCRAIKEGIGDLSINTLILICGSHLQHEGSPGHVFTEASFVNVLAEHWSIIIGVGDFDPDLGGTA</sequence>
<dbReference type="GeneTree" id="ENSGT01130000278367"/>
<dbReference type="Ensembl" id="ENSPEMT00000040943.1">
    <property type="protein sequence ID" value="ENSPEMP00000034139.1"/>
    <property type="gene ID" value="ENSPEMG00000030916.1"/>
</dbReference>
<dbReference type="Proteomes" id="UP000694547">
    <property type="component" value="Chromosome 19"/>
</dbReference>
<evidence type="ECO:0000313" key="1">
    <source>
        <dbReference type="Ensembl" id="ENSPEMP00000034139.1"/>
    </source>
</evidence>
<name>A0A8C8W3I5_PERMB</name>
<proteinExistence type="predicted"/>
<dbReference type="AlphaFoldDB" id="A0A8C8W3I5"/>
<reference evidence="1" key="3">
    <citation type="submission" date="2025-09" db="UniProtKB">
        <authorList>
            <consortium name="Ensembl"/>
        </authorList>
    </citation>
    <scope>IDENTIFICATION</scope>
</reference>
<evidence type="ECO:0000313" key="2">
    <source>
        <dbReference type="Proteomes" id="UP000694547"/>
    </source>
</evidence>
<reference evidence="1" key="2">
    <citation type="submission" date="2025-08" db="UniProtKB">
        <authorList>
            <consortium name="Ensembl"/>
        </authorList>
    </citation>
    <scope>IDENTIFICATION</scope>
</reference>
<keyword evidence="2" id="KW-1185">Reference proteome</keyword>
<organism evidence="1 2">
    <name type="scientific">Peromyscus maniculatus bairdii</name>
    <name type="common">Prairie deer mouse</name>
    <dbReference type="NCBI Taxonomy" id="230844"/>
    <lineage>
        <taxon>Eukaryota</taxon>
        <taxon>Metazoa</taxon>
        <taxon>Chordata</taxon>
        <taxon>Craniata</taxon>
        <taxon>Vertebrata</taxon>
        <taxon>Euteleostomi</taxon>
        <taxon>Mammalia</taxon>
        <taxon>Eutheria</taxon>
        <taxon>Euarchontoglires</taxon>
        <taxon>Glires</taxon>
        <taxon>Rodentia</taxon>
        <taxon>Myomorpha</taxon>
        <taxon>Muroidea</taxon>
        <taxon>Cricetidae</taxon>
        <taxon>Neotominae</taxon>
        <taxon>Peromyscus</taxon>
    </lineage>
</organism>
<protein>
    <submittedName>
        <fullName evidence="1">Uncharacterized protein</fullName>
    </submittedName>
</protein>